<keyword evidence="2" id="KW-1185">Reference proteome</keyword>
<comment type="caution">
    <text evidence="1">The sequence shown here is derived from an EMBL/GenBank/DDBJ whole genome shotgun (WGS) entry which is preliminary data.</text>
</comment>
<protein>
    <submittedName>
        <fullName evidence="1">Uncharacterized protein</fullName>
    </submittedName>
</protein>
<gene>
    <name evidence="1" type="ORF">AA106556_0247</name>
</gene>
<dbReference type="Proteomes" id="UP001062443">
    <property type="component" value="Unassembled WGS sequence"/>
</dbReference>
<evidence type="ECO:0000313" key="1">
    <source>
        <dbReference type="EMBL" id="GBR43889.1"/>
    </source>
</evidence>
<dbReference type="EMBL" id="BAQB01000001">
    <property type="protein sequence ID" value="GBR43889.1"/>
    <property type="molecule type" value="Genomic_DNA"/>
</dbReference>
<name>A0ABQ0QGM0_9PROT</name>
<reference evidence="1" key="1">
    <citation type="submission" date="2013-04" db="EMBL/GenBank/DDBJ databases">
        <title>The genome sequencing project of 58 acetic acid bacteria.</title>
        <authorList>
            <person name="Okamoto-Kainuma A."/>
            <person name="Ishikawa M."/>
            <person name="Umino S."/>
            <person name="Koizumi Y."/>
            <person name="Shiwa Y."/>
            <person name="Yoshikawa H."/>
            <person name="Matsutani M."/>
            <person name="Matsushita K."/>
        </authorList>
    </citation>
    <scope>NUCLEOTIDE SEQUENCE</scope>
    <source>
        <strain evidence="1">NBRC 106556</strain>
    </source>
</reference>
<accession>A0ABQ0QGM0</accession>
<organism evidence="1 2">
    <name type="scientific">Neokomagataea tanensis NBRC 106556</name>
    <dbReference type="NCBI Taxonomy" id="1223519"/>
    <lineage>
        <taxon>Bacteria</taxon>
        <taxon>Pseudomonadati</taxon>
        <taxon>Pseudomonadota</taxon>
        <taxon>Alphaproteobacteria</taxon>
        <taxon>Acetobacterales</taxon>
        <taxon>Acetobacteraceae</taxon>
        <taxon>Neokomagataea</taxon>
    </lineage>
</organism>
<proteinExistence type="predicted"/>
<evidence type="ECO:0000313" key="2">
    <source>
        <dbReference type="Proteomes" id="UP001062443"/>
    </source>
</evidence>
<sequence>MRDKPLARSVTKQNMINKGFTLPAGASETGCGEAEGGNRIYVLHEWIAGG</sequence>